<evidence type="ECO:0000313" key="3">
    <source>
        <dbReference type="EMBL" id="SOC43599.1"/>
    </source>
</evidence>
<dbReference type="PROSITE" id="PS51257">
    <property type="entry name" value="PROKAR_LIPOPROTEIN"/>
    <property type="match status" value="1"/>
</dbReference>
<keyword evidence="2" id="KW-0732">Signal</keyword>
<dbReference type="EMBL" id="OBQF01000005">
    <property type="protein sequence ID" value="SOC43599.1"/>
    <property type="molecule type" value="Genomic_DNA"/>
</dbReference>
<feature type="compositionally biased region" description="Acidic residues" evidence="1">
    <location>
        <begin position="25"/>
        <end position="57"/>
    </location>
</feature>
<organism evidence="3 4">
    <name type="scientific">Salinicoccus kekensis</name>
    <dbReference type="NCBI Taxonomy" id="714307"/>
    <lineage>
        <taxon>Bacteria</taxon>
        <taxon>Bacillati</taxon>
        <taxon>Bacillota</taxon>
        <taxon>Bacilli</taxon>
        <taxon>Bacillales</taxon>
        <taxon>Staphylococcaceae</taxon>
        <taxon>Salinicoccus</taxon>
    </lineage>
</organism>
<evidence type="ECO:0000256" key="1">
    <source>
        <dbReference type="SAM" id="MobiDB-lite"/>
    </source>
</evidence>
<protein>
    <submittedName>
        <fullName evidence="3">Uncharacterized protein</fullName>
    </submittedName>
</protein>
<gene>
    <name evidence="3" type="ORF">SAMN05878391_2035</name>
</gene>
<reference evidence="4" key="1">
    <citation type="submission" date="2017-08" db="EMBL/GenBank/DDBJ databases">
        <authorList>
            <person name="Varghese N."/>
            <person name="Submissions S."/>
        </authorList>
    </citation>
    <scope>NUCLEOTIDE SEQUENCE [LARGE SCALE GENOMIC DNA]</scope>
    <source>
        <strain evidence="4">DSM 23173</strain>
    </source>
</reference>
<sequence>MLTRKFLMAGGLSAVVMLSACGGEENVETDTDTEPIEQEDRGEDIDEEEGEDDTSTE</sequence>
<feature type="region of interest" description="Disordered" evidence="1">
    <location>
        <begin position="23"/>
        <end position="57"/>
    </location>
</feature>
<name>A0A285UP48_9STAP</name>
<dbReference type="AlphaFoldDB" id="A0A285UP48"/>
<dbReference type="Proteomes" id="UP000219412">
    <property type="component" value="Unassembled WGS sequence"/>
</dbReference>
<feature type="chain" id="PRO_5012448136" evidence="2">
    <location>
        <begin position="23"/>
        <end position="57"/>
    </location>
</feature>
<accession>A0A285UP48</accession>
<keyword evidence="4" id="KW-1185">Reference proteome</keyword>
<feature type="signal peptide" evidence="2">
    <location>
        <begin position="1"/>
        <end position="22"/>
    </location>
</feature>
<evidence type="ECO:0000256" key="2">
    <source>
        <dbReference type="SAM" id="SignalP"/>
    </source>
</evidence>
<dbReference type="RefSeq" id="WP_179647176.1">
    <property type="nucleotide sequence ID" value="NZ_OBQF01000005.1"/>
</dbReference>
<proteinExistence type="predicted"/>
<evidence type="ECO:0000313" key="4">
    <source>
        <dbReference type="Proteomes" id="UP000219412"/>
    </source>
</evidence>